<evidence type="ECO:0000313" key="1">
    <source>
        <dbReference type="EMBL" id="RMX35553.1"/>
    </source>
</evidence>
<comment type="caution">
    <text evidence="1">The sequence shown here is derived from an EMBL/GenBank/DDBJ whole genome shotgun (WGS) entry which is preliminary data.</text>
</comment>
<dbReference type="EMBL" id="RCHS01004356">
    <property type="protein sequence ID" value="RMX35553.1"/>
    <property type="molecule type" value="Genomic_DNA"/>
</dbReference>
<dbReference type="AlphaFoldDB" id="A0A3M6T4M7"/>
<proteinExistence type="predicted"/>
<evidence type="ECO:0000313" key="2">
    <source>
        <dbReference type="Proteomes" id="UP000275408"/>
    </source>
</evidence>
<protein>
    <recommendedName>
        <fullName evidence="3">Peptidase C76 domain-containing protein</fullName>
    </recommendedName>
</protein>
<accession>A0A3M6T4M7</accession>
<organism evidence="1 2">
    <name type="scientific">Pocillopora damicornis</name>
    <name type="common">Cauliflower coral</name>
    <name type="synonym">Millepora damicornis</name>
    <dbReference type="NCBI Taxonomy" id="46731"/>
    <lineage>
        <taxon>Eukaryota</taxon>
        <taxon>Metazoa</taxon>
        <taxon>Cnidaria</taxon>
        <taxon>Anthozoa</taxon>
        <taxon>Hexacorallia</taxon>
        <taxon>Scleractinia</taxon>
        <taxon>Astrocoeniina</taxon>
        <taxon>Pocilloporidae</taxon>
        <taxon>Pocillopora</taxon>
    </lineage>
</organism>
<feature type="non-terminal residue" evidence="1">
    <location>
        <position position="194"/>
    </location>
</feature>
<reference evidence="1 2" key="1">
    <citation type="journal article" date="2018" name="Sci. Rep.">
        <title>Comparative analysis of the Pocillopora damicornis genome highlights role of immune system in coral evolution.</title>
        <authorList>
            <person name="Cunning R."/>
            <person name="Bay R.A."/>
            <person name="Gillette P."/>
            <person name="Baker A.C."/>
            <person name="Traylor-Knowles N."/>
        </authorList>
    </citation>
    <scope>NUCLEOTIDE SEQUENCE [LARGE SCALE GENOMIC DNA]</scope>
    <source>
        <strain evidence="1">RSMAS</strain>
        <tissue evidence="1">Whole animal</tissue>
    </source>
</reference>
<sequence length="194" mass="22840">MFVNHCNINNGDYHVRRQFDREPSRRPLKKLEKFSRKNKQIKKLVCRRILKNIPVSSKMYRYVKCRLRTRSNNDSIKFVQKMRKKWHSTRSTLNRKSSSCRESLGKYLYLYSCNTLISVYKNASHRGHCATLNLCNDFEIILGPLYMAPYSQGDIEYFVENAGKQCVAMSLIALIYNKIKGIHTCDDLVQILEM</sequence>
<keyword evidence="2" id="KW-1185">Reference proteome</keyword>
<gene>
    <name evidence="1" type="ORF">pdam_00003856</name>
</gene>
<dbReference type="Gene3D" id="3.90.70.120">
    <property type="match status" value="1"/>
</dbReference>
<evidence type="ECO:0008006" key="3">
    <source>
        <dbReference type="Google" id="ProtNLM"/>
    </source>
</evidence>
<dbReference type="Proteomes" id="UP000275408">
    <property type="component" value="Unassembled WGS sequence"/>
</dbReference>
<name>A0A3M6T4M7_POCDA</name>